<dbReference type="EMBL" id="CM041552">
    <property type="protein sequence ID" value="KAI3354575.1"/>
    <property type="molecule type" value="Genomic_DNA"/>
</dbReference>
<keyword evidence="2" id="KW-1185">Reference proteome</keyword>
<protein>
    <submittedName>
        <fullName evidence="1">Uncharacterized protein</fullName>
    </submittedName>
</protein>
<dbReference type="Proteomes" id="UP000831701">
    <property type="component" value="Chromosome 22"/>
</dbReference>
<reference evidence="1" key="1">
    <citation type="submission" date="2022-04" db="EMBL/GenBank/DDBJ databases">
        <title>Jade perch genome.</title>
        <authorList>
            <person name="Chao B."/>
        </authorList>
    </citation>
    <scope>NUCLEOTIDE SEQUENCE</scope>
    <source>
        <strain evidence="1">CB-2022</strain>
    </source>
</reference>
<gene>
    <name evidence="1" type="ORF">L3Q82_019080</name>
</gene>
<proteinExistence type="predicted"/>
<evidence type="ECO:0000313" key="1">
    <source>
        <dbReference type="EMBL" id="KAI3354575.1"/>
    </source>
</evidence>
<name>A0ACB8VFY1_9TELE</name>
<evidence type="ECO:0000313" key="2">
    <source>
        <dbReference type="Proteomes" id="UP000831701"/>
    </source>
</evidence>
<organism evidence="1 2">
    <name type="scientific">Scortum barcoo</name>
    <name type="common">barcoo grunter</name>
    <dbReference type="NCBI Taxonomy" id="214431"/>
    <lineage>
        <taxon>Eukaryota</taxon>
        <taxon>Metazoa</taxon>
        <taxon>Chordata</taxon>
        <taxon>Craniata</taxon>
        <taxon>Vertebrata</taxon>
        <taxon>Euteleostomi</taxon>
        <taxon>Actinopterygii</taxon>
        <taxon>Neopterygii</taxon>
        <taxon>Teleostei</taxon>
        <taxon>Neoteleostei</taxon>
        <taxon>Acanthomorphata</taxon>
        <taxon>Eupercaria</taxon>
        <taxon>Centrarchiformes</taxon>
        <taxon>Terapontoidei</taxon>
        <taxon>Terapontidae</taxon>
        <taxon>Scortum</taxon>
    </lineage>
</organism>
<sequence>MAGSRCPAWPVSPPGEAAGPGALPRRVAAVSVPPTCWKGKSTGVHWSGSRLLKNIAEMDAPSGFFFGLEKKNGQKEGNPLLAYRTQGRKLHGTGPDQKAGLFQFLFLHFTPRSTKRQAALQEEFCSGLLKVSAETNSQARRKRFAGCVKLQGRPARACRGRRAPGVDGLTVGVFIKPSGTF</sequence>
<comment type="caution">
    <text evidence="1">The sequence shown here is derived from an EMBL/GenBank/DDBJ whole genome shotgun (WGS) entry which is preliminary data.</text>
</comment>
<accession>A0ACB8VFY1</accession>